<comment type="caution">
    <text evidence="1">The sequence shown here is derived from an EMBL/GenBank/DDBJ whole genome shotgun (WGS) entry which is preliminary data.</text>
</comment>
<proteinExistence type="predicted"/>
<protein>
    <submittedName>
        <fullName evidence="1">Uncharacterized protein</fullName>
    </submittedName>
</protein>
<reference evidence="1 2" key="1">
    <citation type="submission" date="2018-07" db="EMBL/GenBank/DDBJ databases">
        <title>Genomic Encyclopedia of Type Strains, Phase III (KMG-III): the genomes of soil and plant-associated and newly described type strains.</title>
        <authorList>
            <person name="Whitman W."/>
        </authorList>
    </citation>
    <scope>NUCLEOTIDE SEQUENCE [LARGE SCALE GENOMIC DNA]</scope>
    <source>
        <strain evidence="1 2">CECT 7506</strain>
    </source>
</reference>
<dbReference type="Proteomes" id="UP000252415">
    <property type="component" value="Unassembled WGS sequence"/>
</dbReference>
<evidence type="ECO:0000313" key="1">
    <source>
        <dbReference type="EMBL" id="RCW47417.1"/>
    </source>
</evidence>
<evidence type="ECO:0000313" key="2">
    <source>
        <dbReference type="Proteomes" id="UP000252415"/>
    </source>
</evidence>
<dbReference type="EMBL" id="QPJD01000008">
    <property type="protein sequence ID" value="RCW47417.1"/>
    <property type="molecule type" value="Genomic_DNA"/>
</dbReference>
<organism evidence="1 2">
    <name type="scientific">Paenibacillus prosopidis</name>
    <dbReference type="NCBI Taxonomy" id="630520"/>
    <lineage>
        <taxon>Bacteria</taxon>
        <taxon>Bacillati</taxon>
        <taxon>Bacillota</taxon>
        <taxon>Bacilli</taxon>
        <taxon>Bacillales</taxon>
        <taxon>Paenibacillaceae</taxon>
        <taxon>Paenibacillus</taxon>
    </lineage>
</organism>
<sequence>MKSISFVFLGLHFHIIPLDHNIPFVKMDEHA</sequence>
<keyword evidence="2" id="KW-1185">Reference proteome</keyword>
<name>A0A368W3V8_9BACL</name>
<accession>A0A368W3V8</accession>
<gene>
    <name evidence="1" type="ORF">DFP97_10831</name>
</gene>
<dbReference type="AlphaFoldDB" id="A0A368W3V8"/>